<reference evidence="7" key="2">
    <citation type="submission" date="2016-02" db="EMBL/GenBank/DDBJ databases">
        <title>Draft genome sequence of five rapidly growing Mycobacterium species.</title>
        <authorList>
            <person name="Katahira K."/>
            <person name="Gotou Y."/>
            <person name="Iida K."/>
            <person name="Ogura Y."/>
            <person name="Hayashi T."/>
        </authorList>
    </citation>
    <scope>NUCLEOTIDE SEQUENCE [LARGE SCALE GENOMIC DNA]</scope>
    <source>
        <strain evidence="7">JCM15298</strain>
    </source>
</reference>
<dbReference type="InterPro" id="IPR010982">
    <property type="entry name" value="Lambda_DNA-bd_dom_sf"/>
</dbReference>
<dbReference type="GO" id="GO:0001216">
    <property type="term" value="F:DNA-binding transcription activator activity"/>
    <property type="evidence" value="ECO:0007669"/>
    <property type="project" value="InterPro"/>
</dbReference>
<dbReference type="CDD" id="cd01392">
    <property type="entry name" value="HTH_LacI"/>
    <property type="match status" value="1"/>
</dbReference>
<dbReference type="GO" id="GO:0000976">
    <property type="term" value="F:transcription cis-regulatory region binding"/>
    <property type="evidence" value="ECO:0007669"/>
    <property type="project" value="TreeGrafter"/>
</dbReference>
<reference evidence="7" key="1">
    <citation type="journal article" date="2016" name="Genome Announc.">
        <title>Draft Genome Sequences of Five Rapidly Growing Mycobacterium Species, M. thermoresistibile, M. fortuitum subsp. acetamidolyticum, M. canariasense, M. brisbanense, and M. novocastrense.</title>
        <authorList>
            <person name="Katahira K."/>
            <person name="Ogura Y."/>
            <person name="Gotoh Y."/>
            <person name="Hayashi T."/>
        </authorList>
    </citation>
    <scope>NUCLEOTIDE SEQUENCE [LARGE SCALE GENOMIC DNA]</scope>
    <source>
        <strain evidence="7">JCM15298</strain>
    </source>
</reference>
<evidence type="ECO:0000259" key="5">
    <source>
        <dbReference type="PROSITE" id="PS50932"/>
    </source>
</evidence>
<dbReference type="Pfam" id="PF00356">
    <property type="entry name" value="LacI"/>
    <property type="match status" value="1"/>
</dbReference>
<dbReference type="CDD" id="cd06285">
    <property type="entry name" value="PBP1_LacI-like"/>
    <property type="match status" value="1"/>
</dbReference>
<dbReference type="PROSITE" id="PS00717">
    <property type="entry name" value="SIGMA54_1"/>
    <property type="match status" value="1"/>
</dbReference>
<keyword evidence="7" id="KW-1185">Reference proteome</keyword>
<dbReference type="Gene3D" id="3.40.50.2300">
    <property type="match status" value="2"/>
</dbReference>
<dbReference type="InterPro" id="IPR028082">
    <property type="entry name" value="Peripla_BP_I"/>
</dbReference>
<dbReference type="PANTHER" id="PTHR30146:SF148">
    <property type="entry name" value="HTH-TYPE TRANSCRIPTIONAL REPRESSOR PURR-RELATED"/>
    <property type="match status" value="1"/>
</dbReference>
<dbReference type="InterPro" id="IPR000843">
    <property type="entry name" value="HTH_LacI"/>
</dbReference>
<protein>
    <submittedName>
        <fullName evidence="6">LacI family transcriptional regulator</fullName>
    </submittedName>
</protein>
<name>A0A100WDI7_MYCCR</name>
<accession>A0A100WDI7</accession>
<evidence type="ECO:0000256" key="2">
    <source>
        <dbReference type="ARBA" id="ARBA00023015"/>
    </source>
</evidence>
<keyword evidence="1" id="KW-0678">Repressor</keyword>
<dbReference type="Proteomes" id="UP000069443">
    <property type="component" value="Unassembled WGS sequence"/>
</dbReference>
<sequence>MTDPAASAAGRLAPVTLRMIAEEVGVSASTVSRVLKADGDAAHRWASARTVARIRECAASRAYRPNPHAASLRTAKSGLVGVLVPRLQDFVLATIYEGIEEAATDNGYSTFVTNSLDDPANKVSRTDMMLQRRVEGMIFGDAHRDDPLLADLAARGVPFVLVSRHSGEHVSVTCDDLLGGRLVGRRLVAAGRRDLGVLAGLPFTSTAIERTKGAVDAFTEAGLHVPDDRVVWGPFDAAGGRQAAEKLLAGEPYPDAIFATNDFAAIGALGVLRDRGLRVPEDVALIGYNDIPIAAELPTPLTTVHSPMHRMGRRGVELLIDILGGGTPDSERLTPTLVVRDSG</sequence>
<keyword evidence="4" id="KW-0804">Transcription</keyword>
<evidence type="ECO:0000256" key="3">
    <source>
        <dbReference type="ARBA" id="ARBA00023125"/>
    </source>
</evidence>
<evidence type="ECO:0000313" key="7">
    <source>
        <dbReference type="Proteomes" id="UP000069443"/>
    </source>
</evidence>
<dbReference type="SMART" id="SM00354">
    <property type="entry name" value="HTH_LACI"/>
    <property type="match status" value="1"/>
</dbReference>
<dbReference type="InterPro" id="IPR000394">
    <property type="entry name" value="RNA_pol_sigma_54"/>
</dbReference>
<evidence type="ECO:0000313" key="6">
    <source>
        <dbReference type="EMBL" id="GAS96043.1"/>
    </source>
</evidence>
<organism evidence="6 7">
    <name type="scientific">Mycolicibacterium canariasense</name>
    <name type="common">Mycobacterium canariasense</name>
    <dbReference type="NCBI Taxonomy" id="228230"/>
    <lineage>
        <taxon>Bacteria</taxon>
        <taxon>Bacillati</taxon>
        <taxon>Actinomycetota</taxon>
        <taxon>Actinomycetes</taxon>
        <taxon>Mycobacteriales</taxon>
        <taxon>Mycobacteriaceae</taxon>
        <taxon>Mycolicibacterium</taxon>
    </lineage>
</organism>
<dbReference type="InterPro" id="IPR046335">
    <property type="entry name" value="LacI/GalR-like_sensor"/>
</dbReference>
<dbReference type="SUPFAM" id="SSF47413">
    <property type="entry name" value="lambda repressor-like DNA-binding domains"/>
    <property type="match status" value="1"/>
</dbReference>
<dbReference type="Pfam" id="PF13377">
    <property type="entry name" value="Peripla_BP_3"/>
    <property type="match status" value="1"/>
</dbReference>
<dbReference type="RefSeq" id="WP_234811816.1">
    <property type="nucleotide sequence ID" value="NZ_BCSY01000046.1"/>
</dbReference>
<keyword evidence="2" id="KW-0805">Transcription regulation</keyword>
<dbReference type="STRING" id="228230.RMCC_3009"/>
<comment type="caution">
    <text evidence="6">The sequence shown here is derived from an EMBL/GenBank/DDBJ whole genome shotgun (WGS) entry which is preliminary data.</text>
</comment>
<proteinExistence type="predicted"/>
<evidence type="ECO:0000256" key="1">
    <source>
        <dbReference type="ARBA" id="ARBA00022491"/>
    </source>
</evidence>
<evidence type="ECO:0000256" key="4">
    <source>
        <dbReference type="ARBA" id="ARBA00023163"/>
    </source>
</evidence>
<dbReference type="PROSITE" id="PS50932">
    <property type="entry name" value="HTH_LACI_2"/>
    <property type="match status" value="1"/>
</dbReference>
<feature type="domain" description="HTH lacI-type" evidence="5">
    <location>
        <begin position="15"/>
        <end position="74"/>
    </location>
</feature>
<dbReference type="PANTHER" id="PTHR30146">
    <property type="entry name" value="LACI-RELATED TRANSCRIPTIONAL REPRESSOR"/>
    <property type="match status" value="1"/>
</dbReference>
<keyword evidence="3" id="KW-0238">DNA-binding</keyword>
<dbReference type="GO" id="GO:0016987">
    <property type="term" value="F:sigma factor activity"/>
    <property type="evidence" value="ECO:0007669"/>
    <property type="project" value="InterPro"/>
</dbReference>
<dbReference type="Gene3D" id="1.10.260.40">
    <property type="entry name" value="lambda repressor-like DNA-binding domains"/>
    <property type="match status" value="1"/>
</dbReference>
<dbReference type="EMBL" id="BCSY01000046">
    <property type="protein sequence ID" value="GAS96043.1"/>
    <property type="molecule type" value="Genomic_DNA"/>
</dbReference>
<dbReference type="AlphaFoldDB" id="A0A100WDI7"/>
<dbReference type="SUPFAM" id="SSF53822">
    <property type="entry name" value="Periplasmic binding protein-like I"/>
    <property type="match status" value="1"/>
</dbReference>
<gene>
    <name evidence="6" type="ORF">RMCC_3009</name>
</gene>